<comment type="subcellular location">
    <subcellularLocation>
        <location evidence="1">Cell membrane</location>
        <topology evidence="1">Multi-pass membrane protein</topology>
    </subcellularLocation>
</comment>
<dbReference type="KEGG" id="rter:IDM49_09300"/>
<evidence type="ECO:0000256" key="4">
    <source>
        <dbReference type="ARBA" id="ARBA00023136"/>
    </source>
</evidence>
<evidence type="ECO:0000256" key="2">
    <source>
        <dbReference type="ARBA" id="ARBA00022692"/>
    </source>
</evidence>
<dbReference type="InterPro" id="IPR020846">
    <property type="entry name" value="MFS_dom"/>
</dbReference>
<feature type="transmembrane region" description="Helical" evidence="5">
    <location>
        <begin position="15"/>
        <end position="40"/>
    </location>
</feature>
<evidence type="ECO:0000259" key="6">
    <source>
        <dbReference type="PROSITE" id="PS50850"/>
    </source>
</evidence>
<dbReference type="GO" id="GO:0022857">
    <property type="term" value="F:transmembrane transporter activity"/>
    <property type="evidence" value="ECO:0007669"/>
    <property type="project" value="InterPro"/>
</dbReference>
<feature type="transmembrane region" description="Helical" evidence="5">
    <location>
        <begin position="309"/>
        <end position="331"/>
    </location>
</feature>
<keyword evidence="2 5" id="KW-0812">Transmembrane</keyword>
<keyword evidence="3 5" id="KW-1133">Transmembrane helix</keyword>
<accession>A0A7H2BCL7</accession>
<dbReference type="Proteomes" id="UP000516404">
    <property type="component" value="Chromosome"/>
</dbReference>
<feature type="transmembrane region" description="Helical" evidence="5">
    <location>
        <begin position="374"/>
        <end position="396"/>
    </location>
</feature>
<feature type="transmembrane region" description="Helical" evidence="5">
    <location>
        <begin position="285"/>
        <end position="303"/>
    </location>
</feature>
<feature type="transmembrane region" description="Helical" evidence="5">
    <location>
        <begin position="169"/>
        <end position="189"/>
    </location>
</feature>
<feature type="transmembrane region" description="Helical" evidence="5">
    <location>
        <begin position="78"/>
        <end position="96"/>
    </location>
</feature>
<feature type="transmembrane region" description="Helical" evidence="5">
    <location>
        <begin position="343"/>
        <end position="362"/>
    </location>
</feature>
<evidence type="ECO:0000313" key="8">
    <source>
        <dbReference type="Proteomes" id="UP000516404"/>
    </source>
</evidence>
<dbReference type="PANTHER" id="PTHR23530:SF1">
    <property type="entry name" value="PERMEASE, MAJOR FACILITATOR SUPERFAMILY-RELATED"/>
    <property type="match status" value="1"/>
</dbReference>
<evidence type="ECO:0000256" key="5">
    <source>
        <dbReference type="SAM" id="Phobius"/>
    </source>
</evidence>
<dbReference type="GO" id="GO:0005886">
    <property type="term" value="C:plasma membrane"/>
    <property type="evidence" value="ECO:0007669"/>
    <property type="project" value="UniProtKB-SubCell"/>
</dbReference>
<dbReference type="EMBL" id="CP061539">
    <property type="protein sequence ID" value="QNV37413.1"/>
    <property type="molecule type" value="Genomic_DNA"/>
</dbReference>
<feature type="transmembrane region" description="Helical" evidence="5">
    <location>
        <begin position="253"/>
        <end position="273"/>
    </location>
</feature>
<dbReference type="Gene3D" id="1.20.1250.20">
    <property type="entry name" value="MFS general substrate transporter like domains"/>
    <property type="match status" value="1"/>
</dbReference>
<sequence length="406" mass="43155">MKKHATTSLVWTERFLLPLAVATVATGFSFYVPVSALFLASRSLSLQDIFLLESILLGSILATEIPSGLVSDRVNRRWIILTGFILDAVAEVLFAVGHSFGIFAASFMFSGFGIAMLTGVQDAYIYDSLREHADKLSVGVWGHLSSLELGAGVLGSISGGLLATQDVSYPAFASAGCAILAASAVAFLPNQHPQGKRSKNSETTWLSFKRAAELLFTSPLLLYTAVASSASFVMFNAVFTINQPLFQATAVPVAFWGFIGATAQLLAAVYNHFAGSIVDSFGRKTSLLLAQGYGICGFVLMAVPHPVAVIAGFILTVLGMNARGPIIRAVANKVIPVHRRATVLNIASTVGSLVGIAMNPVIGWGAETNSRNTVVIIAVVLTLMALAWIPIANRYLTEDRAEQCVR</sequence>
<keyword evidence="8" id="KW-1185">Reference proteome</keyword>
<dbReference type="PANTHER" id="PTHR23530">
    <property type="entry name" value="TRANSPORT PROTEIN-RELATED"/>
    <property type="match status" value="1"/>
</dbReference>
<evidence type="ECO:0000313" key="7">
    <source>
        <dbReference type="EMBL" id="QNV37413.1"/>
    </source>
</evidence>
<feature type="transmembrane region" description="Helical" evidence="5">
    <location>
        <begin position="46"/>
        <end position="66"/>
    </location>
</feature>
<organism evidence="7 8">
    <name type="scientific">Rothia terrae</name>
    <dbReference type="NCBI Taxonomy" id="396015"/>
    <lineage>
        <taxon>Bacteria</taxon>
        <taxon>Bacillati</taxon>
        <taxon>Actinomycetota</taxon>
        <taxon>Actinomycetes</taxon>
        <taxon>Micrococcales</taxon>
        <taxon>Micrococcaceae</taxon>
        <taxon>Rothia</taxon>
    </lineage>
</organism>
<dbReference type="SUPFAM" id="SSF103473">
    <property type="entry name" value="MFS general substrate transporter"/>
    <property type="match status" value="1"/>
</dbReference>
<name>A0A7H2BCL7_9MICC</name>
<dbReference type="InterPro" id="IPR011701">
    <property type="entry name" value="MFS"/>
</dbReference>
<protein>
    <submittedName>
        <fullName evidence="7">MFS transporter</fullName>
    </submittedName>
</protein>
<dbReference type="RefSeq" id="WP_190724306.1">
    <property type="nucleotide sequence ID" value="NZ_CP061539.1"/>
</dbReference>
<dbReference type="PROSITE" id="PS50850">
    <property type="entry name" value="MFS"/>
    <property type="match status" value="1"/>
</dbReference>
<dbReference type="InterPro" id="IPR053160">
    <property type="entry name" value="MFS_DHA3_Transporter"/>
</dbReference>
<dbReference type="InterPro" id="IPR036259">
    <property type="entry name" value="MFS_trans_sf"/>
</dbReference>
<feature type="transmembrane region" description="Helical" evidence="5">
    <location>
        <begin position="220"/>
        <end position="241"/>
    </location>
</feature>
<evidence type="ECO:0000256" key="1">
    <source>
        <dbReference type="ARBA" id="ARBA00004651"/>
    </source>
</evidence>
<keyword evidence="4 5" id="KW-0472">Membrane</keyword>
<evidence type="ECO:0000256" key="3">
    <source>
        <dbReference type="ARBA" id="ARBA00022989"/>
    </source>
</evidence>
<dbReference type="GeneID" id="96624436"/>
<dbReference type="Pfam" id="PF07690">
    <property type="entry name" value="MFS_1"/>
    <property type="match status" value="1"/>
</dbReference>
<gene>
    <name evidence="7" type="ORF">IDM49_09300</name>
</gene>
<proteinExistence type="predicted"/>
<feature type="transmembrane region" description="Helical" evidence="5">
    <location>
        <begin position="138"/>
        <end position="163"/>
    </location>
</feature>
<feature type="transmembrane region" description="Helical" evidence="5">
    <location>
        <begin position="102"/>
        <end position="126"/>
    </location>
</feature>
<reference evidence="7 8" key="1">
    <citation type="submission" date="2020-09" db="EMBL/GenBank/DDBJ databases">
        <title>Investigation of environmental microbes.</title>
        <authorList>
            <person name="Ou Y."/>
            <person name="Kang Q."/>
        </authorList>
    </citation>
    <scope>NUCLEOTIDE SEQUENCE [LARGE SCALE GENOMIC DNA]</scope>
    <source>
        <strain evidence="7 8">KJZ-14</strain>
    </source>
</reference>
<dbReference type="AlphaFoldDB" id="A0A7H2BCL7"/>
<feature type="domain" description="Major facilitator superfamily (MFS) profile" evidence="6">
    <location>
        <begin position="6"/>
        <end position="396"/>
    </location>
</feature>